<name>A0A1T4XGF5_9CLOT</name>
<dbReference type="EMBL" id="FUYH01000009">
    <property type="protein sequence ID" value="SKA88563.1"/>
    <property type="molecule type" value="Genomic_DNA"/>
</dbReference>
<protein>
    <submittedName>
        <fullName evidence="3">Serine/alanine racemase</fullName>
    </submittedName>
</protein>
<dbReference type="InterPro" id="IPR002656">
    <property type="entry name" value="Acyl_transf_3_dom"/>
</dbReference>
<evidence type="ECO:0000259" key="2">
    <source>
        <dbReference type="Pfam" id="PF01757"/>
    </source>
</evidence>
<feature type="transmembrane region" description="Helical" evidence="1">
    <location>
        <begin position="86"/>
        <end position="105"/>
    </location>
</feature>
<dbReference type="RefSeq" id="WP_078696439.1">
    <property type="nucleotide sequence ID" value="NZ_FUYH01000009.1"/>
</dbReference>
<proteinExistence type="predicted"/>
<dbReference type="AlphaFoldDB" id="A0A1T4XGF5"/>
<dbReference type="GO" id="GO:0016747">
    <property type="term" value="F:acyltransferase activity, transferring groups other than amino-acyl groups"/>
    <property type="evidence" value="ECO:0007669"/>
    <property type="project" value="InterPro"/>
</dbReference>
<keyword evidence="1" id="KW-0472">Membrane</keyword>
<accession>A0A1T4XGF5</accession>
<evidence type="ECO:0000313" key="4">
    <source>
        <dbReference type="Proteomes" id="UP000190105"/>
    </source>
</evidence>
<evidence type="ECO:0000256" key="1">
    <source>
        <dbReference type="SAM" id="Phobius"/>
    </source>
</evidence>
<sequence>MEVSIRKKENYYAFDVMKFVASILVISIHTKPLADYNKYYDFIITQIIARIAVPFYFSAAGYLFFSKLKYPLQVNKNYNLKRLKKYIYNIIYIYMLVKCLFYVYFKRMDKIWN</sequence>
<dbReference type="Proteomes" id="UP000190105">
    <property type="component" value="Unassembled WGS sequence"/>
</dbReference>
<keyword evidence="4" id="KW-1185">Reference proteome</keyword>
<reference evidence="4" key="1">
    <citation type="submission" date="2017-02" db="EMBL/GenBank/DDBJ databases">
        <authorList>
            <person name="Varghese N."/>
            <person name="Submissions S."/>
        </authorList>
    </citation>
    <scope>NUCLEOTIDE SEQUENCE [LARGE SCALE GENOMIC DNA]</scope>
    <source>
        <strain evidence="4">USBA 833</strain>
    </source>
</reference>
<dbReference type="Pfam" id="PF01757">
    <property type="entry name" value="Acyl_transf_3"/>
    <property type="match status" value="1"/>
</dbReference>
<feature type="domain" description="Acyltransferase 3" evidence="2">
    <location>
        <begin position="12"/>
        <end position="104"/>
    </location>
</feature>
<dbReference type="OrthoDB" id="5808342at2"/>
<keyword evidence="1" id="KW-0812">Transmembrane</keyword>
<dbReference type="STRING" id="1147123.SAMN05443428_1092"/>
<gene>
    <name evidence="3" type="ORF">SAMN05443428_1092</name>
</gene>
<feature type="transmembrane region" description="Helical" evidence="1">
    <location>
        <begin position="12"/>
        <end position="30"/>
    </location>
</feature>
<feature type="transmembrane region" description="Helical" evidence="1">
    <location>
        <begin position="42"/>
        <end position="65"/>
    </location>
</feature>
<organism evidence="3 4">
    <name type="scientific">Caloramator quimbayensis</name>
    <dbReference type="NCBI Taxonomy" id="1147123"/>
    <lineage>
        <taxon>Bacteria</taxon>
        <taxon>Bacillati</taxon>
        <taxon>Bacillota</taxon>
        <taxon>Clostridia</taxon>
        <taxon>Eubacteriales</taxon>
        <taxon>Clostridiaceae</taxon>
        <taxon>Caloramator</taxon>
    </lineage>
</organism>
<keyword evidence="1" id="KW-1133">Transmembrane helix</keyword>
<evidence type="ECO:0000313" key="3">
    <source>
        <dbReference type="EMBL" id="SKA88563.1"/>
    </source>
</evidence>